<dbReference type="PANTHER" id="PTHR37167:SF1">
    <property type="entry name" value="1,4-DIHYDROXY-6-NAPHTOATE SYNTHASE"/>
    <property type="match status" value="1"/>
</dbReference>
<protein>
    <submittedName>
        <fullName evidence="3">ABC transporter substrate-binding protein</fullName>
    </submittedName>
</protein>
<dbReference type="PANTHER" id="PTHR37167">
    <property type="entry name" value="1,4-DIHYDROXY-6-NAPHTOATE SYNTHASE"/>
    <property type="match status" value="1"/>
</dbReference>
<dbReference type="InterPro" id="IPR003773">
    <property type="entry name" value="Menaquinone_biosynth"/>
</dbReference>
<gene>
    <name evidence="3" type="ORF">D1868_09325</name>
</gene>
<sequence>MVTIKVGPLADSGDLYPFIPLIEGKVKPEGINLEFEVITTVQDTNEKVLKKDVDVAVPSAAMYPYIQQDYYVIGEAVASAIDGITGMPILSTSPLTLEDLKNSRVIVHGHNTTAYTLYKLLIGKYRKLVIIKKVLDEIKGLGKEGDVLVAVHELKMMYALEKLGIKVHRIASMWELWKQVAGNAPMPMGMVVVNKDLGKDIAIKFKEAYLKSKAYAEKHLDEIIKKDAEIMREAHNENIEEEIIRKTIWADIQEYNVPLADVKRGLETFYKLTAERGILPKVINLDII</sequence>
<accession>A0A650CQQ7</accession>
<name>A0A650CQQ7_9CREN</name>
<evidence type="ECO:0000313" key="4">
    <source>
        <dbReference type="Proteomes" id="UP000423396"/>
    </source>
</evidence>
<dbReference type="Pfam" id="PF02621">
    <property type="entry name" value="VitK2_biosynth"/>
    <property type="match status" value="1"/>
</dbReference>
<dbReference type="GO" id="GO:0009234">
    <property type="term" value="P:menaquinone biosynthetic process"/>
    <property type="evidence" value="ECO:0007669"/>
    <property type="project" value="UniProtKB-KW"/>
</dbReference>
<evidence type="ECO:0000313" key="3">
    <source>
        <dbReference type="EMBL" id="QGR20166.1"/>
    </source>
</evidence>
<reference evidence="3 4" key="1">
    <citation type="submission" date="2019-10" db="EMBL/GenBank/DDBJ databases">
        <title>Genome Sequences from Six Type Strain Members of the Archaeal Family Sulfolobaceae: Acidianus ambivalens, Acidianus infernus, Metallosphaera prunae, Stygiolobus azoricus, Sulfolobus metallicus, and Sulfurisphaera ohwakuensis.</title>
        <authorList>
            <person name="Counts J.A."/>
            <person name="Kelly R.M."/>
        </authorList>
    </citation>
    <scope>NUCLEOTIDE SEQUENCE [LARGE SCALE GENOMIC DNA]</scope>
    <source>
        <strain evidence="3 4">FC6</strain>
    </source>
</reference>
<proteinExistence type="predicted"/>
<dbReference type="Gene3D" id="3.40.190.10">
    <property type="entry name" value="Periplasmic binding protein-like II"/>
    <property type="match status" value="2"/>
</dbReference>
<keyword evidence="1" id="KW-0474">Menaquinone biosynthesis</keyword>
<evidence type="ECO:0000256" key="1">
    <source>
        <dbReference type="ARBA" id="ARBA00022428"/>
    </source>
</evidence>
<evidence type="ECO:0000256" key="2">
    <source>
        <dbReference type="ARBA" id="ARBA00023239"/>
    </source>
</evidence>
<dbReference type="RefSeq" id="WP_156007615.1">
    <property type="nucleotide sequence ID" value="NZ_CP045483.1"/>
</dbReference>
<keyword evidence="4" id="KW-1185">Reference proteome</keyword>
<dbReference type="Proteomes" id="UP000423396">
    <property type="component" value="Chromosome"/>
</dbReference>
<dbReference type="OrthoDB" id="56581at2157"/>
<dbReference type="GeneID" id="42799269"/>
<organism evidence="3 4">
    <name type="scientific">Stygiolobus azoricus</name>
    <dbReference type="NCBI Taxonomy" id="41675"/>
    <lineage>
        <taxon>Archaea</taxon>
        <taxon>Thermoproteota</taxon>
        <taxon>Thermoprotei</taxon>
        <taxon>Sulfolobales</taxon>
        <taxon>Sulfolobaceae</taxon>
        <taxon>Stygiolobus</taxon>
    </lineage>
</organism>
<dbReference type="EMBL" id="CP045483">
    <property type="protein sequence ID" value="QGR20166.1"/>
    <property type="molecule type" value="Genomic_DNA"/>
</dbReference>
<dbReference type="AlphaFoldDB" id="A0A650CQQ7"/>
<dbReference type="InterPro" id="IPR030869">
    <property type="entry name" value="MqnD"/>
</dbReference>
<dbReference type="GO" id="GO:0016829">
    <property type="term" value="F:lyase activity"/>
    <property type="evidence" value="ECO:0007669"/>
    <property type="project" value="UniProtKB-KW"/>
</dbReference>
<dbReference type="KEGG" id="sazo:D1868_09325"/>
<keyword evidence="2" id="KW-0456">Lyase</keyword>
<dbReference type="SUPFAM" id="SSF53850">
    <property type="entry name" value="Periplasmic binding protein-like II"/>
    <property type="match status" value="1"/>
</dbReference>